<comment type="function">
    <text evidence="2">Lytic polysaccharide monooxygenase (LMPO) that depolymerizes crystalline and amorphous polysaccharides via the oxidation of scissile alpha- or beta-(1-4)-glycosidic bonds, yielding C1 and/or C4 oxidation products. Catalysis by LPMOs requires the reduction of the active-site copper from Cu(II) to Cu(I) by a reducing agent and H(2)O(2) or O(2) as a cosubstrate.</text>
</comment>
<dbReference type="InParanoid" id="A0A409XNY2"/>
<protein>
    <recommendedName>
        <fullName evidence="2">AA9 family lytic polysaccharide monooxygenase</fullName>
        <ecNumber evidence="2">1.14.99.56</ecNumber>
    </recommendedName>
    <alternativeName>
        <fullName evidence="2">Endo-beta-1,4-glucanase</fullName>
    </alternativeName>
    <alternativeName>
        <fullName evidence="2">Glycosyl hydrolase 61 family protein</fullName>
    </alternativeName>
</protein>
<dbReference type="PANTHER" id="PTHR33353:SF11">
    <property type="entry name" value="GLYCOSYLHYDROLASE FAMILY 61-7 PROTEIN"/>
    <property type="match status" value="1"/>
</dbReference>
<dbReference type="STRING" id="93625.A0A409XNY2"/>
<dbReference type="InterPro" id="IPR049892">
    <property type="entry name" value="AA9"/>
</dbReference>
<dbReference type="Gene3D" id="2.70.50.70">
    <property type="match status" value="1"/>
</dbReference>
<feature type="domain" description="Auxiliary Activity family 9 catalytic" evidence="3">
    <location>
        <begin position="18"/>
        <end position="201"/>
    </location>
</feature>
<evidence type="ECO:0000256" key="1">
    <source>
        <dbReference type="ARBA" id="ARBA00023157"/>
    </source>
</evidence>
<keyword evidence="2" id="KW-0624">Polysaccharide degradation</keyword>
<comment type="domain">
    <text evidence="2">Has a modular structure: an endo-beta-1,4-glucanase catalytic module at the N-terminus, a linker rich in serines and threonines, and a C-terminal carbohydrate-binding module (CBM).</text>
</comment>
<keyword evidence="2" id="KW-0119">Carbohydrate metabolism</keyword>
<keyword evidence="2" id="KW-0964">Secreted</keyword>
<dbReference type="GO" id="GO:0030245">
    <property type="term" value="P:cellulose catabolic process"/>
    <property type="evidence" value="ECO:0007669"/>
    <property type="project" value="UniProtKB-UniRule"/>
</dbReference>
<reference evidence="4 5" key="1">
    <citation type="journal article" date="2018" name="Evol. Lett.">
        <title>Horizontal gene cluster transfer increased hallucinogenic mushroom diversity.</title>
        <authorList>
            <person name="Reynolds H.T."/>
            <person name="Vijayakumar V."/>
            <person name="Gluck-Thaler E."/>
            <person name="Korotkin H.B."/>
            <person name="Matheny P.B."/>
            <person name="Slot J.C."/>
        </authorList>
    </citation>
    <scope>NUCLEOTIDE SEQUENCE [LARGE SCALE GENOMIC DNA]</scope>
    <source>
        <strain evidence="4 5">2631</strain>
    </source>
</reference>
<dbReference type="Proteomes" id="UP000283269">
    <property type="component" value="Unassembled WGS sequence"/>
</dbReference>
<comment type="subcellular location">
    <subcellularLocation>
        <location evidence="2">Secreted</location>
    </subcellularLocation>
</comment>
<gene>
    <name evidence="4" type="ORF">CVT25_008655</name>
</gene>
<accession>A0A409XNY2</accession>
<dbReference type="AlphaFoldDB" id="A0A409XNY2"/>
<evidence type="ECO:0000256" key="2">
    <source>
        <dbReference type="RuleBase" id="RU368122"/>
    </source>
</evidence>
<comment type="catalytic activity">
    <reaction evidence="2">
        <text>[(1-&gt;4)-beta-D-glucosyl]n+m + reduced acceptor + O2 = 4-dehydro-beta-D-glucosyl-[(1-&gt;4)-beta-D-glucosyl]n-1 + [(1-&gt;4)-beta-D-glucosyl]m + acceptor + H2O.</text>
        <dbReference type="EC" id="1.14.99.56"/>
    </reaction>
</comment>
<dbReference type="EMBL" id="NHYD01001045">
    <property type="protein sequence ID" value="PPQ92434.1"/>
    <property type="molecule type" value="Genomic_DNA"/>
</dbReference>
<evidence type="ECO:0000259" key="3">
    <source>
        <dbReference type="Pfam" id="PF03443"/>
    </source>
</evidence>
<name>A0A409XNY2_PSICY</name>
<keyword evidence="2" id="KW-0136">Cellulose degradation</keyword>
<dbReference type="OrthoDB" id="3496539at2759"/>
<evidence type="ECO:0000313" key="5">
    <source>
        <dbReference type="Proteomes" id="UP000283269"/>
    </source>
</evidence>
<comment type="caution">
    <text evidence="4">The sequence shown here is derived from an EMBL/GenBank/DDBJ whole genome shotgun (WGS) entry which is preliminary data.</text>
</comment>
<sequence length="215" mass="22375">MKFSSILGTALLATQNIFKTLVAGGKTSTAAVRQPQSVEPFHSITSPAATCNQNPAAAQETVEVPAGGQLGFQLSSNMYHQGPVSIYLGKAPGKAADWDGSGPSWFKIAEWGANNLNPLQFSSLGMSEFTTSIPVNTPPGEYLARIEQLGLHLGTGVPEIFVSCAQIKVTGGGSGSPPGVSIPGYISDTDPGITVDIYNNRGKPYTVPGPAVWRG</sequence>
<dbReference type="Pfam" id="PF03443">
    <property type="entry name" value="AA9"/>
    <property type="match status" value="1"/>
</dbReference>
<dbReference type="GO" id="GO:0030248">
    <property type="term" value="F:cellulose binding"/>
    <property type="evidence" value="ECO:0007669"/>
    <property type="project" value="UniProtKB-UniRule"/>
</dbReference>
<evidence type="ECO:0000313" key="4">
    <source>
        <dbReference type="EMBL" id="PPQ92434.1"/>
    </source>
</evidence>
<dbReference type="PANTHER" id="PTHR33353">
    <property type="entry name" value="PUTATIVE (AFU_ORTHOLOGUE AFUA_1G12560)-RELATED"/>
    <property type="match status" value="1"/>
</dbReference>
<dbReference type="GO" id="GO:0005576">
    <property type="term" value="C:extracellular region"/>
    <property type="evidence" value="ECO:0007669"/>
    <property type="project" value="UniProtKB-SubCell"/>
</dbReference>
<dbReference type="InterPro" id="IPR005103">
    <property type="entry name" value="AA9_LPMO"/>
</dbReference>
<dbReference type="CDD" id="cd21175">
    <property type="entry name" value="LPMO_AA9"/>
    <property type="match status" value="1"/>
</dbReference>
<dbReference type="EC" id="1.14.99.56" evidence="2"/>
<organism evidence="4 5">
    <name type="scientific">Psilocybe cyanescens</name>
    <dbReference type="NCBI Taxonomy" id="93625"/>
    <lineage>
        <taxon>Eukaryota</taxon>
        <taxon>Fungi</taxon>
        <taxon>Dikarya</taxon>
        <taxon>Basidiomycota</taxon>
        <taxon>Agaricomycotina</taxon>
        <taxon>Agaricomycetes</taxon>
        <taxon>Agaricomycetidae</taxon>
        <taxon>Agaricales</taxon>
        <taxon>Agaricineae</taxon>
        <taxon>Strophariaceae</taxon>
        <taxon>Psilocybe</taxon>
    </lineage>
</organism>
<keyword evidence="1 2" id="KW-1015">Disulfide bond</keyword>
<keyword evidence="5" id="KW-1185">Reference proteome</keyword>
<proteinExistence type="predicted"/>
<dbReference type="GO" id="GO:0008810">
    <property type="term" value="F:cellulase activity"/>
    <property type="evidence" value="ECO:0007669"/>
    <property type="project" value="UniProtKB-UniRule"/>
</dbReference>